<feature type="compositionally biased region" description="Polar residues" evidence="1">
    <location>
        <begin position="186"/>
        <end position="195"/>
    </location>
</feature>
<evidence type="ECO:0000313" key="3">
    <source>
        <dbReference type="Proteomes" id="UP000283509"/>
    </source>
</evidence>
<feature type="compositionally biased region" description="Basic residues" evidence="1">
    <location>
        <begin position="560"/>
        <end position="569"/>
    </location>
</feature>
<gene>
    <name evidence="2" type="ORF">C7M84_012094</name>
</gene>
<feature type="region of interest" description="Disordered" evidence="1">
    <location>
        <begin position="260"/>
        <end position="359"/>
    </location>
</feature>
<dbReference type="Proteomes" id="UP000283509">
    <property type="component" value="Unassembled WGS sequence"/>
</dbReference>
<dbReference type="OrthoDB" id="6347800at2759"/>
<feature type="compositionally biased region" description="Basic and acidic residues" evidence="1">
    <location>
        <begin position="342"/>
        <end position="359"/>
    </location>
</feature>
<sequence>MGRKKKITKDPEPYLIQHAPLNWDQLSTILEVQDSDDSLKAVVTQVATPRAGQVYLVECAGARFARYDSHRWTSYYRHDGLGALLPQGEEDIYKDKIEVRYNKKRGNHDNLCNEAVRIVYKYKSPGDLVQGNRDVSYHVVQYLEKLPDYVETKVKQDKEVQDTEIRELEEMAMKEKAVKQAEKETCSPQAASSSFGRKRKPNSRYTDLYKVEMTTTKSQHYNEEDTRTDYEDSEYEDELYGEMTGSPKITEVRKLIRGKRGRPPKVRGKGHGRHGGTTWMAGYGAEKTKPKSSTLFRMCEDDDDDDDDDVEEEEEEEEEEVIKEEGEEAITNDSVHVNLQKVIDDEKEKEKRTHDMKGDEMDIDSGQIWYCVDFPSAAMKASIPLTLSQITETFEKIIQGKMLVYTSQVLIAKSGDVFALADEVALSDSELWSMKSSFPQQNMPCLTVTWYDRTTIPQDCFDLQDKQPDIKLIYKSKKHAKFCMVHYLTLESSGLKSPVILSGSDTPSSDSVLQLLDDPETISECFDDLKINALHASESIASTSVKSTQENKLSTEKKGKSPGRPRHRGLTSEGELETKGKIFREGQQEGRKREYADDEPQPFRIYTKGKLYHADADEIFKKVEAGEITVYKDEIKTPQYGDMYVLDKNFVPFSDSVPWVREYYYKAHNILMERFTLRDSKMVFTHPLPPAAKSVFTLVENEPQLCIVHYEKGNIGRGKIKQKSAKSEEQKEGERHKKIYTESNSNLTLSLVAAMLSNPDEKRIVSAPILNPQPFQVYLLRLPSEDNAKVIDNYRWTDKGFKRWPLGVSNSETKLLCFHCPMKMARTAMCTALMRHEFKHTTASPDLRVVHYMPTREFREFIVISNAAKQLQMTSELAREGWENMELESEAPLYVSSSRLKPITVWDLLTRDAQHASLTGLVRMEIINPQPGGVYLSTKYEAPDLLVWEELGRIQIQPRLYQIVEVCEKISDAQPYLLRLCYTSPKVPHKVLVHYLGDTRPYLIKECEIVIDEYTGEPAYITKGLWKKGKRKAYLSSEYALAEEKLYRISSHHMRDVGCMPLKLEDLDITVKLDPHNLPDDKEELIAPDKPGLYLYGHRMMKKRIVRLLENLDRSRKTQIPIKNPEAGEAYLVTKPSGTKAAIDSYKWTQKGWQPIPRKDPLVLWRWGLLRHKKQTWAPPLIRIDYVHLKVNTDLMLVHYIPTKDNEMMLEIKSAIVPVRAQTHSLLSLGDVNFGQHSQLLTNSALPPSHIWELLNAGGGLAEPLTEPQPGGVYVINVGAKEKLDLYRWKTVGDIRLSSNDYGLMETSYLITWEPEGLFARLTYHTPLIKNRTVIHYLGDCRPYYDKAKAEEEERQKKLEYIRKKTGSSLDIDSVGGHDAHLSLSDIGPRDAATEAVGSILAGLGSNIMDTDNLNQTFAELGITYMLKIVSKLGVSWE</sequence>
<feature type="region of interest" description="Disordered" evidence="1">
    <location>
        <begin position="541"/>
        <end position="576"/>
    </location>
</feature>
<name>A0A3R7SPL7_PENVA</name>
<feature type="compositionally biased region" description="Polar residues" evidence="1">
    <location>
        <begin position="541"/>
        <end position="552"/>
    </location>
</feature>
<organism evidence="2 3">
    <name type="scientific">Penaeus vannamei</name>
    <name type="common">Whiteleg shrimp</name>
    <name type="synonym">Litopenaeus vannamei</name>
    <dbReference type="NCBI Taxonomy" id="6689"/>
    <lineage>
        <taxon>Eukaryota</taxon>
        <taxon>Metazoa</taxon>
        <taxon>Ecdysozoa</taxon>
        <taxon>Arthropoda</taxon>
        <taxon>Crustacea</taxon>
        <taxon>Multicrustacea</taxon>
        <taxon>Malacostraca</taxon>
        <taxon>Eumalacostraca</taxon>
        <taxon>Eucarida</taxon>
        <taxon>Decapoda</taxon>
        <taxon>Dendrobranchiata</taxon>
        <taxon>Penaeoidea</taxon>
        <taxon>Penaeidae</taxon>
        <taxon>Penaeus</taxon>
    </lineage>
</organism>
<feature type="compositionally biased region" description="Acidic residues" evidence="1">
    <location>
        <begin position="300"/>
        <end position="330"/>
    </location>
</feature>
<reference evidence="2 3" key="1">
    <citation type="submission" date="2018-04" db="EMBL/GenBank/DDBJ databases">
        <authorList>
            <person name="Zhang X."/>
            <person name="Yuan J."/>
            <person name="Li F."/>
            <person name="Xiang J."/>
        </authorList>
    </citation>
    <scope>NUCLEOTIDE SEQUENCE [LARGE SCALE GENOMIC DNA]</scope>
    <source>
        <tissue evidence="2">Muscle</tissue>
    </source>
</reference>
<reference evidence="2 3" key="2">
    <citation type="submission" date="2019-01" db="EMBL/GenBank/DDBJ databases">
        <title>The decoding of complex shrimp genome reveals the adaptation for benthos swimmer, frequently molting mechanism and breeding impact on genome.</title>
        <authorList>
            <person name="Sun Y."/>
            <person name="Gao Y."/>
            <person name="Yu Y."/>
        </authorList>
    </citation>
    <scope>NUCLEOTIDE SEQUENCE [LARGE SCALE GENOMIC DNA]</scope>
    <source>
        <tissue evidence="2">Muscle</tissue>
    </source>
</reference>
<proteinExistence type="predicted"/>
<evidence type="ECO:0000313" key="2">
    <source>
        <dbReference type="EMBL" id="ROT69687.1"/>
    </source>
</evidence>
<feature type="region of interest" description="Disordered" evidence="1">
    <location>
        <begin position="180"/>
        <end position="201"/>
    </location>
</feature>
<dbReference type="EMBL" id="QCYY01002532">
    <property type="protein sequence ID" value="ROT69687.1"/>
    <property type="molecule type" value="Genomic_DNA"/>
</dbReference>
<accession>A0A3R7SPL7</accession>
<keyword evidence="3" id="KW-1185">Reference proteome</keyword>
<protein>
    <submittedName>
        <fullName evidence="2">Uncharacterized protein</fullName>
    </submittedName>
</protein>
<feature type="compositionally biased region" description="Basic residues" evidence="1">
    <location>
        <begin position="260"/>
        <end position="274"/>
    </location>
</feature>
<evidence type="ECO:0000256" key="1">
    <source>
        <dbReference type="SAM" id="MobiDB-lite"/>
    </source>
</evidence>
<comment type="caution">
    <text evidence="2">The sequence shown here is derived from an EMBL/GenBank/DDBJ whole genome shotgun (WGS) entry which is preliminary data.</text>
</comment>